<feature type="coiled-coil region" evidence="7">
    <location>
        <begin position="445"/>
        <end position="530"/>
    </location>
</feature>
<dbReference type="GO" id="GO:0006612">
    <property type="term" value="P:protein targeting to membrane"/>
    <property type="evidence" value="ECO:0007669"/>
    <property type="project" value="TreeGrafter"/>
</dbReference>
<dbReference type="EnsemblPlants" id="QL07p041377:mrna">
    <property type="protein sequence ID" value="QL07p041377:mrna"/>
    <property type="gene ID" value="QL07p041377"/>
</dbReference>
<dbReference type="SUPFAM" id="SSF140111">
    <property type="entry name" value="Endosomal sorting complex assembly domain"/>
    <property type="match status" value="1"/>
</dbReference>
<proteinExistence type="inferred from homology"/>
<evidence type="ECO:0000256" key="8">
    <source>
        <dbReference type="SAM" id="MobiDB-lite"/>
    </source>
</evidence>
<dbReference type="InterPro" id="IPR006121">
    <property type="entry name" value="HMA_dom"/>
</dbReference>
<evidence type="ECO:0008006" key="13">
    <source>
        <dbReference type="Google" id="ProtNLM"/>
    </source>
</evidence>
<dbReference type="Proteomes" id="UP000594261">
    <property type="component" value="Chromosome 7"/>
</dbReference>
<keyword evidence="7" id="KW-0175">Coiled coil</keyword>
<keyword evidence="3 6" id="KW-0813">Transport</keyword>
<feature type="domain" description="VPS37 C-terminal" evidence="10">
    <location>
        <begin position="487"/>
        <end position="568"/>
    </location>
</feature>
<dbReference type="InterPro" id="IPR029012">
    <property type="entry name" value="Helix_hairpin_bin_sf"/>
</dbReference>
<sequence length="568" mass="63925">MDLTGPRSDRFRSVKSIIGSTKGSLGSSRVRFFRNDEIGFGGSGSKANMFIFGGFEEAPMVGSRGWYNGSLSFFLGKGSFCGLAWFSNLSGAGYVMPGCVMASGWRFWLEEVEKNGEVKEGSLISHCNHKLNQQKYHIFPLAPKHYPNEAGTRVVRRRGRRSSGREIGSLLLLPPVMVSEDISRFRYTNPTGHPSGLRVSGIITECIGWKEGEKNGGGNKVAPAPAPAEKKDDVSVTAVYKINCNCNGCVEKIEKALRHFDGVEGVKIDRDACELTVKGTNLDLTAIREKLEKEIKKKFELRDELHKETLQLARENLEKEPRIMELRNQINQLIEELFPPLILWDQQPQPRPQDGSSQSWYPPSVVSSPNSSCPGTPSSASSSSFSSHRTSDRPQSPSHVSPAEAAGIIAVLKDKSVDELRKLLSDKDAYHHFLLSLDQVKIQNNSRDELRKETLQLARENLEKEPRIMELRKQCRIIRKTELAAAQEKLNELERKKEETLKFYSPQSLLQRLQDAMNKTEEESENLHKQLLDRDVDLATFVQKYKKLRTTYHRRALIHLSAKTSSIG</sequence>
<dbReference type="PROSITE" id="PS51314">
    <property type="entry name" value="VPS37_C"/>
    <property type="match status" value="1"/>
</dbReference>
<evidence type="ECO:0000313" key="11">
    <source>
        <dbReference type="EnsemblPlants" id="QL07p041377:mrna"/>
    </source>
</evidence>
<feature type="compositionally biased region" description="Low complexity" evidence="8">
    <location>
        <begin position="356"/>
        <end position="388"/>
    </location>
</feature>
<evidence type="ECO:0000259" key="10">
    <source>
        <dbReference type="PROSITE" id="PS51314"/>
    </source>
</evidence>
<dbReference type="AlphaFoldDB" id="A0A7N2M5U8"/>
<dbReference type="Pfam" id="PF07200">
    <property type="entry name" value="Mod_r"/>
    <property type="match status" value="1"/>
</dbReference>
<dbReference type="Gene3D" id="3.30.70.100">
    <property type="match status" value="1"/>
</dbReference>
<dbReference type="PROSITE" id="PS50846">
    <property type="entry name" value="HMA_2"/>
    <property type="match status" value="1"/>
</dbReference>
<keyword evidence="12" id="KW-1185">Reference proteome</keyword>
<reference evidence="11" key="2">
    <citation type="submission" date="2021-01" db="UniProtKB">
        <authorList>
            <consortium name="EnsemblPlants"/>
        </authorList>
    </citation>
    <scope>IDENTIFICATION</scope>
</reference>
<dbReference type="InterPro" id="IPR009851">
    <property type="entry name" value="Mod_r"/>
</dbReference>
<keyword evidence="4" id="KW-0967">Endosome</keyword>
<dbReference type="GO" id="GO:0000813">
    <property type="term" value="C:ESCRT I complex"/>
    <property type="evidence" value="ECO:0007669"/>
    <property type="project" value="UniProtKB-ARBA"/>
</dbReference>
<reference evidence="11 12" key="1">
    <citation type="journal article" date="2016" name="G3 (Bethesda)">
        <title>First Draft Assembly and Annotation of the Genome of a California Endemic Oak Quercus lobata Nee (Fagaceae).</title>
        <authorList>
            <person name="Sork V.L."/>
            <person name="Fitz-Gibbon S.T."/>
            <person name="Puiu D."/>
            <person name="Crepeau M."/>
            <person name="Gugger P.F."/>
            <person name="Sherman R."/>
            <person name="Stevens K."/>
            <person name="Langley C.H."/>
            <person name="Pellegrini M."/>
            <person name="Salzberg S.L."/>
        </authorList>
    </citation>
    <scope>NUCLEOTIDE SEQUENCE [LARGE SCALE GENOMIC DNA]</scope>
    <source>
        <strain evidence="11 12">cv. SW786</strain>
    </source>
</reference>
<protein>
    <recommendedName>
        <fullName evidence="13">VPS37 C-terminal domain-containing protein</fullName>
    </recommendedName>
</protein>
<feature type="domain" description="HMA" evidence="9">
    <location>
        <begin position="235"/>
        <end position="299"/>
    </location>
</feature>
<dbReference type="InterPro" id="IPR036163">
    <property type="entry name" value="HMA_dom_sf"/>
</dbReference>
<dbReference type="GO" id="GO:0043162">
    <property type="term" value="P:ubiquitin-dependent protein catabolic process via the multivesicular body sorting pathway"/>
    <property type="evidence" value="ECO:0007669"/>
    <property type="project" value="TreeGrafter"/>
</dbReference>
<dbReference type="Pfam" id="PF00403">
    <property type="entry name" value="HMA"/>
    <property type="match status" value="1"/>
</dbReference>
<accession>A0A7N2M5U8</accession>
<evidence type="ECO:0000256" key="1">
    <source>
        <dbReference type="ARBA" id="ARBA00004177"/>
    </source>
</evidence>
<comment type="similarity">
    <text evidence="2">Belongs to the VPS37 family.</text>
</comment>
<feature type="region of interest" description="Disordered" evidence="8">
    <location>
        <begin position="345"/>
        <end position="402"/>
    </location>
</feature>
<dbReference type="CDD" id="cd00371">
    <property type="entry name" value="HMA"/>
    <property type="match status" value="1"/>
</dbReference>
<organism evidence="11 12">
    <name type="scientific">Quercus lobata</name>
    <name type="common">Valley oak</name>
    <dbReference type="NCBI Taxonomy" id="97700"/>
    <lineage>
        <taxon>Eukaryota</taxon>
        <taxon>Viridiplantae</taxon>
        <taxon>Streptophyta</taxon>
        <taxon>Embryophyta</taxon>
        <taxon>Tracheophyta</taxon>
        <taxon>Spermatophyta</taxon>
        <taxon>Magnoliopsida</taxon>
        <taxon>eudicotyledons</taxon>
        <taxon>Gunneridae</taxon>
        <taxon>Pentapetalae</taxon>
        <taxon>rosids</taxon>
        <taxon>fabids</taxon>
        <taxon>Fagales</taxon>
        <taxon>Fagaceae</taxon>
        <taxon>Quercus</taxon>
    </lineage>
</organism>
<dbReference type="GO" id="GO:0046872">
    <property type="term" value="F:metal ion binding"/>
    <property type="evidence" value="ECO:0007669"/>
    <property type="project" value="InterPro"/>
</dbReference>
<evidence type="ECO:0000256" key="5">
    <source>
        <dbReference type="ARBA" id="ARBA00022927"/>
    </source>
</evidence>
<dbReference type="Gene3D" id="1.10.287.660">
    <property type="entry name" value="Helix hairpin bin"/>
    <property type="match status" value="1"/>
</dbReference>
<evidence type="ECO:0000256" key="2">
    <source>
        <dbReference type="ARBA" id="ARBA00007617"/>
    </source>
</evidence>
<dbReference type="PANTHER" id="PTHR13678">
    <property type="entry name" value="VACUOLAR PROTEIN SORTING-ASSOCIATED PROTEIN 37"/>
    <property type="match status" value="1"/>
</dbReference>
<dbReference type="Gramene" id="QL07p041377:mrna">
    <property type="protein sequence ID" value="QL07p041377:mrna"/>
    <property type="gene ID" value="QL07p041377"/>
</dbReference>
<comment type="subcellular location">
    <subcellularLocation>
        <location evidence="1">Endosome</location>
    </subcellularLocation>
</comment>
<evidence type="ECO:0000256" key="6">
    <source>
        <dbReference type="PROSITE-ProRule" id="PRU00646"/>
    </source>
</evidence>
<name>A0A7N2M5U8_QUELO</name>
<evidence type="ECO:0000259" key="9">
    <source>
        <dbReference type="PROSITE" id="PS50846"/>
    </source>
</evidence>
<dbReference type="SUPFAM" id="SSF55008">
    <property type="entry name" value="HMA, heavy metal-associated domain"/>
    <property type="match status" value="1"/>
</dbReference>
<evidence type="ECO:0000256" key="3">
    <source>
        <dbReference type="ARBA" id="ARBA00022448"/>
    </source>
</evidence>
<evidence type="ECO:0000256" key="7">
    <source>
        <dbReference type="SAM" id="Coils"/>
    </source>
</evidence>
<dbReference type="InParanoid" id="A0A7N2M5U8"/>
<dbReference type="GO" id="GO:0006623">
    <property type="term" value="P:protein targeting to vacuole"/>
    <property type="evidence" value="ECO:0007669"/>
    <property type="project" value="TreeGrafter"/>
</dbReference>
<evidence type="ECO:0000313" key="12">
    <source>
        <dbReference type="Proteomes" id="UP000594261"/>
    </source>
</evidence>
<dbReference type="EMBL" id="LRBV02000007">
    <property type="status" value="NOT_ANNOTATED_CDS"/>
    <property type="molecule type" value="Genomic_DNA"/>
</dbReference>
<keyword evidence="5 6" id="KW-0653">Protein transport</keyword>
<evidence type="ECO:0000256" key="4">
    <source>
        <dbReference type="ARBA" id="ARBA00022753"/>
    </source>
</evidence>
<dbReference type="PANTHER" id="PTHR13678:SF2">
    <property type="entry name" value="VACUOLAR PROTEIN SORTING-ASSOCIATED PROTEIN 37A"/>
    <property type="match status" value="1"/>
</dbReference>
<dbReference type="InterPro" id="IPR037202">
    <property type="entry name" value="ESCRT_assembly_dom"/>
</dbReference>